<gene>
    <name evidence="1" type="ORF">HHL22_22150</name>
</gene>
<comment type="caution">
    <text evidence="1">The sequence shown here is derived from an EMBL/GenBank/DDBJ whole genome shotgun (WGS) entry which is preliminary data.</text>
</comment>
<protein>
    <submittedName>
        <fullName evidence="1">Uncharacterized protein</fullName>
    </submittedName>
</protein>
<evidence type="ECO:0000313" key="2">
    <source>
        <dbReference type="Proteomes" id="UP000559626"/>
    </source>
</evidence>
<sequence>MQTCKAKRRRRLAAKHSALTGTTVQSLNGLAAPKVTMAWSAANLTLLTTSNLAAQLLLHLGTKLYRALTTPAKQVPREDPLTWLPAAFVTTAPRRRALALPLWGRERQCVEVHYLGHTFFYQPSERCLLWAIEPGHYLVVSDAAQVPLIAELDPYQPAPSIEATAPVRQLAARPLSVDDLQDFN</sequence>
<keyword evidence="2" id="KW-1185">Reference proteome</keyword>
<evidence type="ECO:0000313" key="1">
    <source>
        <dbReference type="EMBL" id="NML67912.1"/>
    </source>
</evidence>
<proteinExistence type="predicted"/>
<name>A0A7Y0AIF4_9BACT</name>
<dbReference type="RefSeq" id="WP_169533619.1">
    <property type="nucleotide sequence ID" value="NZ_JABBGH010000004.1"/>
</dbReference>
<dbReference type="Proteomes" id="UP000559626">
    <property type="component" value="Unassembled WGS sequence"/>
</dbReference>
<dbReference type="EMBL" id="JABBGH010000004">
    <property type="protein sequence ID" value="NML67912.1"/>
    <property type="molecule type" value="Genomic_DNA"/>
</dbReference>
<accession>A0A7Y0AIF4</accession>
<dbReference type="AlphaFoldDB" id="A0A7Y0AIF4"/>
<organism evidence="1 2">
    <name type="scientific">Hymenobacter polaris</name>
    <dbReference type="NCBI Taxonomy" id="2682546"/>
    <lineage>
        <taxon>Bacteria</taxon>
        <taxon>Pseudomonadati</taxon>
        <taxon>Bacteroidota</taxon>
        <taxon>Cytophagia</taxon>
        <taxon>Cytophagales</taxon>
        <taxon>Hymenobacteraceae</taxon>
        <taxon>Hymenobacter</taxon>
    </lineage>
</organism>
<reference evidence="1 2" key="1">
    <citation type="submission" date="2020-04" db="EMBL/GenBank/DDBJ databases">
        <title>Hymenobacter polaris sp. nov., isolated from Arctic soil.</title>
        <authorList>
            <person name="Dahal R.H."/>
        </authorList>
    </citation>
    <scope>NUCLEOTIDE SEQUENCE [LARGE SCALE GENOMIC DNA]</scope>
    <source>
        <strain evidence="1 2">RP-2-7</strain>
    </source>
</reference>